<organism evidence="7">
    <name type="scientific">marine sediment metagenome</name>
    <dbReference type="NCBI Taxonomy" id="412755"/>
    <lineage>
        <taxon>unclassified sequences</taxon>
        <taxon>metagenomes</taxon>
        <taxon>ecological metagenomes</taxon>
    </lineage>
</organism>
<evidence type="ECO:0000256" key="3">
    <source>
        <dbReference type="ARBA" id="ARBA00022692"/>
    </source>
</evidence>
<feature type="transmembrane region" description="Helical" evidence="6">
    <location>
        <begin position="256"/>
        <end position="274"/>
    </location>
</feature>
<evidence type="ECO:0008006" key="8">
    <source>
        <dbReference type="Google" id="ProtNLM"/>
    </source>
</evidence>
<keyword evidence="5 6" id="KW-0472">Membrane</keyword>
<reference evidence="7" key="1">
    <citation type="journal article" date="2015" name="Nature">
        <title>Complex archaea that bridge the gap between prokaryotes and eukaryotes.</title>
        <authorList>
            <person name="Spang A."/>
            <person name="Saw J.H."/>
            <person name="Jorgensen S.L."/>
            <person name="Zaremba-Niedzwiedzka K."/>
            <person name="Martijn J."/>
            <person name="Lind A.E."/>
            <person name="van Eijk R."/>
            <person name="Schleper C."/>
            <person name="Guy L."/>
            <person name="Ettema T.J."/>
        </authorList>
    </citation>
    <scope>NUCLEOTIDE SEQUENCE</scope>
</reference>
<protein>
    <recommendedName>
        <fullName evidence="8">Flippase-like domain-containing protein</fullName>
    </recommendedName>
</protein>
<feature type="transmembrane region" description="Helical" evidence="6">
    <location>
        <begin position="30"/>
        <end position="48"/>
    </location>
</feature>
<dbReference type="AlphaFoldDB" id="A0A0F9DAM8"/>
<dbReference type="PANTHER" id="PTHR39087">
    <property type="entry name" value="UPF0104 MEMBRANE PROTEIN MJ1595"/>
    <property type="match status" value="1"/>
</dbReference>
<evidence type="ECO:0000256" key="6">
    <source>
        <dbReference type="SAM" id="Phobius"/>
    </source>
</evidence>
<feature type="transmembrane region" description="Helical" evidence="6">
    <location>
        <begin position="225"/>
        <end position="244"/>
    </location>
</feature>
<keyword evidence="4 6" id="KW-1133">Transmembrane helix</keyword>
<feature type="transmembrane region" description="Helical" evidence="6">
    <location>
        <begin position="280"/>
        <end position="296"/>
    </location>
</feature>
<comment type="caution">
    <text evidence="7">The sequence shown here is derived from an EMBL/GenBank/DDBJ whole genome shotgun (WGS) entry which is preliminary data.</text>
</comment>
<feature type="transmembrane region" description="Helical" evidence="6">
    <location>
        <begin position="68"/>
        <end position="87"/>
    </location>
</feature>
<evidence type="ECO:0000256" key="4">
    <source>
        <dbReference type="ARBA" id="ARBA00022989"/>
    </source>
</evidence>
<dbReference type="NCBIfam" id="TIGR00374">
    <property type="entry name" value="flippase-like domain"/>
    <property type="match status" value="1"/>
</dbReference>
<sequence>MIIFVIFYVIFAIYYDANQFLESLDKINPYFIIPILFCFTTAILIKSLRQMLFLRHLGIRIPFKQNTIIYLAGLSMLITPAGLGEMIKSHFLLKKYNQPVSKTIPLVLVERYHDALAILSILIIFSIITGTTFLTIPLLIIGILLLVSLIVIKSRKLFPMFQKVIRKVKIFQALENHSIEFNKSLVSFTSKKIFFSGWVVGMVAWSFDGLGIFLCFQAFELDFDFFISALLGLASILIGALTLIPGGVGVTEVSFVQLLSLYGIESSIASALVLFFRLQSIWFVTCIGFVATKFALSKN</sequence>
<proteinExistence type="predicted"/>
<keyword evidence="2" id="KW-1003">Cell membrane</keyword>
<dbReference type="InterPro" id="IPR022791">
    <property type="entry name" value="L-PG_synthase/AglD"/>
</dbReference>
<evidence type="ECO:0000256" key="5">
    <source>
        <dbReference type="ARBA" id="ARBA00023136"/>
    </source>
</evidence>
<evidence type="ECO:0000256" key="2">
    <source>
        <dbReference type="ARBA" id="ARBA00022475"/>
    </source>
</evidence>
<feature type="transmembrane region" description="Helical" evidence="6">
    <location>
        <begin position="193"/>
        <end position="219"/>
    </location>
</feature>
<dbReference type="Pfam" id="PF03706">
    <property type="entry name" value="LPG_synthase_TM"/>
    <property type="match status" value="1"/>
</dbReference>
<keyword evidence="3 6" id="KW-0812">Transmembrane</keyword>
<evidence type="ECO:0000313" key="7">
    <source>
        <dbReference type="EMBL" id="KKL14796.1"/>
    </source>
</evidence>
<dbReference type="EMBL" id="LAZR01040314">
    <property type="protein sequence ID" value="KKL14796.1"/>
    <property type="molecule type" value="Genomic_DNA"/>
</dbReference>
<feature type="transmembrane region" description="Helical" evidence="6">
    <location>
        <begin position="118"/>
        <end position="151"/>
    </location>
</feature>
<name>A0A0F9DAM8_9ZZZZ</name>
<evidence type="ECO:0000256" key="1">
    <source>
        <dbReference type="ARBA" id="ARBA00004651"/>
    </source>
</evidence>
<dbReference type="GO" id="GO:0005886">
    <property type="term" value="C:plasma membrane"/>
    <property type="evidence" value="ECO:0007669"/>
    <property type="project" value="UniProtKB-SubCell"/>
</dbReference>
<accession>A0A0F9DAM8</accession>
<dbReference type="PANTHER" id="PTHR39087:SF2">
    <property type="entry name" value="UPF0104 MEMBRANE PROTEIN MJ1595"/>
    <property type="match status" value="1"/>
</dbReference>
<gene>
    <name evidence="7" type="ORF">LCGC14_2512080</name>
</gene>
<comment type="subcellular location">
    <subcellularLocation>
        <location evidence="1">Cell membrane</location>
        <topology evidence="1">Multi-pass membrane protein</topology>
    </subcellularLocation>
</comment>